<evidence type="ECO:0008006" key="3">
    <source>
        <dbReference type="Google" id="ProtNLM"/>
    </source>
</evidence>
<dbReference type="Proteomes" id="UP000800082">
    <property type="component" value="Unassembled WGS sequence"/>
</dbReference>
<sequence length="208" mass="23453">MSHTYGTAAWQDEHEDELAVLYDALDTDAPFTPAFNPPTPAPERVELLATVLLTFLTSLEDGVITPELWKHIETSLAAQERYKQPLDRDDQKMSVLEIMAAQPPHNATFLLLLSFLQNLIAQLTIANAPAPDAPRKSVEMPSSPQAKVRRRTLSKVAGEAVRQLVVRNYCVVFADAMFKAEAKREKEKDRLVRKERMVRVLDLFLGKE</sequence>
<name>A0A6A5S269_9PLEO</name>
<dbReference type="Gene3D" id="1.10.555.10">
    <property type="entry name" value="Rho GTPase activation protein"/>
    <property type="match status" value="1"/>
</dbReference>
<accession>A0A6A5S269</accession>
<dbReference type="EMBL" id="ML978957">
    <property type="protein sequence ID" value="KAF1933398.1"/>
    <property type="molecule type" value="Genomic_DNA"/>
</dbReference>
<protein>
    <recommendedName>
        <fullName evidence="3">Rho-GAP domain-containing protein</fullName>
    </recommendedName>
</protein>
<keyword evidence="2" id="KW-1185">Reference proteome</keyword>
<dbReference type="InterPro" id="IPR008936">
    <property type="entry name" value="Rho_GTPase_activation_prot"/>
</dbReference>
<evidence type="ECO:0000313" key="1">
    <source>
        <dbReference type="EMBL" id="KAF1933398.1"/>
    </source>
</evidence>
<dbReference type="GeneID" id="54348479"/>
<dbReference type="AlphaFoldDB" id="A0A6A5S269"/>
<organism evidence="1 2">
    <name type="scientific">Didymella exigua CBS 183.55</name>
    <dbReference type="NCBI Taxonomy" id="1150837"/>
    <lineage>
        <taxon>Eukaryota</taxon>
        <taxon>Fungi</taxon>
        <taxon>Dikarya</taxon>
        <taxon>Ascomycota</taxon>
        <taxon>Pezizomycotina</taxon>
        <taxon>Dothideomycetes</taxon>
        <taxon>Pleosporomycetidae</taxon>
        <taxon>Pleosporales</taxon>
        <taxon>Pleosporineae</taxon>
        <taxon>Didymellaceae</taxon>
        <taxon>Didymella</taxon>
    </lineage>
</organism>
<evidence type="ECO:0000313" key="2">
    <source>
        <dbReference type="Proteomes" id="UP000800082"/>
    </source>
</evidence>
<reference evidence="1" key="1">
    <citation type="journal article" date="2020" name="Stud. Mycol.">
        <title>101 Dothideomycetes genomes: a test case for predicting lifestyles and emergence of pathogens.</title>
        <authorList>
            <person name="Haridas S."/>
            <person name="Albert R."/>
            <person name="Binder M."/>
            <person name="Bloem J."/>
            <person name="Labutti K."/>
            <person name="Salamov A."/>
            <person name="Andreopoulos B."/>
            <person name="Baker S."/>
            <person name="Barry K."/>
            <person name="Bills G."/>
            <person name="Bluhm B."/>
            <person name="Cannon C."/>
            <person name="Castanera R."/>
            <person name="Culley D."/>
            <person name="Daum C."/>
            <person name="Ezra D."/>
            <person name="Gonzalez J."/>
            <person name="Henrissat B."/>
            <person name="Kuo A."/>
            <person name="Liang C."/>
            <person name="Lipzen A."/>
            <person name="Lutzoni F."/>
            <person name="Magnuson J."/>
            <person name="Mondo S."/>
            <person name="Nolan M."/>
            <person name="Ohm R."/>
            <person name="Pangilinan J."/>
            <person name="Park H.-J."/>
            <person name="Ramirez L."/>
            <person name="Alfaro M."/>
            <person name="Sun H."/>
            <person name="Tritt A."/>
            <person name="Yoshinaga Y."/>
            <person name="Zwiers L.-H."/>
            <person name="Turgeon B."/>
            <person name="Goodwin S."/>
            <person name="Spatafora J."/>
            <person name="Crous P."/>
            <person name="Grigoriev I."/>
        </authorList>
    </citation>
    <scope>NUCLEOTIDE SEQUENCE</scope>
    <source>
        <strain evidence="1">CBS 183.55</strain>
    </source>
</reference>
<dbReference type="SUPFAM" id="SSF48350">
    <property type="entry name" value="GTPase activation domain, GAP"/>
    <property type="match status" value="1"/>
</dbReference>
<dbReference type="RefSeq" id="XP_033453646.1">
    <property type="nucleotide sequence ID" value="XM_033590811.1"/>
</dbReference>
<proteinExistence type="predicted"/>
<gene>
    <name evidence="1" type="ORF">M421DRAFT_415738</name>
</gene>